<reference evidence="15" key="1">
    <citation type="submission" date="2025-08" db="UniProtKB">
        <authorList>
            <consortium name="RefSeq"/>
        </authorList>
    </citation>
    <scope>IDENTIFICATION</scope>
</reference>
<accession>A0ABM1K6C3</accession>
<evidence type="ECO:0000256" key="5">
    <source>
        <dbReference type="ARBA" id="ARBA00022989"/>
    </source>
</evidence>
<dbReference type="RefSeq" id="XP_015269260.1">
    <property type="nucleotide sequence ID" value="XM_015413774.1"/>
</dbReference>
<organism evidence="14 15">
    <name type="scientific">Gekko japonicus</name>
    <name type="common">Schlegel's Japanese gecko</name>
    <dbReference type="NCBI Taxonomy" id="146911"/>
    <lineage>
        <taxon>Eukaryota</taxon>
        <taxon>Metazoa</taxon>
        <taxon>Chordata</taxon>
        <taxon>Craniata</taxon>
        <taxon>Vertebrata</taxon>
        <taxon>Euteleostomi</taxon>
        <taxon>Lepidosauria</taxon>
        <taxon>Squamata</taxon>
        <taxon>Bifurcata</taxon>
        <taxon>Gekkota</taxon>
        <taxon>Gekkonidae</taxon>
        <taxon>Gekkoninae</taxon>
        <taxon>Gekko</taxon>
    </lineage>
</organism>
<feature type="transmembrane region" description="Helical" evidence="12">
    <location>
        <begin position="120"/>
        <end position="142"/>
    </location>
</feature>
<comment type="subunit">
    <text evidence="11">The TCR-CD3 complex is composed of a CD3D/CD3E and a CD3G/CD3E heterodimers that preferentially associate with TCRalpha and TCRbeta, respectively, to form TCRalpha/CD3E/CD3G and TCRbeta/CD3G/CD3E trimers. In turn, the hexamer interacts with CD3Z homodimer to form the TCR-CD3 complex. Alternatively, TCRalpha and TCRbeta can be replaced by TCRgamma and TCRdelta. Interacts with CD6. Interacts (via Proline-rich sequence) with NCK1; the interaction is ligand dependent but independent of tyrosine kinase activation.</text>
</comment>
<dbReference type="InterPro" id="IPR015484">
    <property type="entry name" value="CD3_esu/gsu/dsu"/>
</dbReference>
<comment type="subcellular location">
    <subcellularLocation>
        <location evidence="1">Membrane</location>
        <topology evidence="1">Single-pass type I membrane protein</topology>
    </subcellularLocation>
</comment>
<evidence type="ECO:0000256" key="7">
    <source>
        <dbReference type="ARBA" id="ARBA00023157"/>
    </source>
</evidence>
<dbReference type="Proteomes" id="UP000694871">
    <property type="component" value="Unplaced"/>
</dbReference>
<evidence type="ECO:0000259" key="13">
    <source>
        <dbReference type="PROSITE" id="PS50835"/>
    </source>
</evidence>
<evidence type="ECO:0000256" key="9">
    <source>
        <dbReference type="ARBA" id="ARBA00023180"/>
    </source>
</evidence>
<evidence type="ECO:0000256" key="1">
    <source>
        <dbReference type="ARBA" id="ARBA00004479"/>
    </source>
</evidence>
<name>A0ABM1K6C3_GEKJA</name>
<dbReference type="InterPro" id="IPR036179">
    <property type="entry name" value="Ig-like_dom_sf"/>
</dbReference>
<dbReference type="SUPFAM" id="SSF48726">
    <property type="entry name" value="Immunoglobulin"/>
    <property type="match status" value="1"/>
</dbReference>
<dbReference type="PROSITE" id="PS51055">
    <property type="entry name" value="ITAM_1"/>
    <property type="match status" value="1"/>
</dbReference>
<evidence type="ECO:0000256" key="12">
    <source>
        <dbReference type="SAM" id="Phobius"/>
    </source>
</evidence>
<evidence type="ECO:0000256" key="8">
    <source>
        <dbReference type="ARBA" id="ARBA00023170"/>
    </source>
</evidence>
<evidence type="ECO:0000313" key="14">
    <source>
        <dbReference type="Proteomes" id="UP000694871"/>
    </source>
</evidence>
<dbReference type="PANTHER" id="PTHR10570:SF8">
    <property type="entry name" value="T-CELL SURFACE GLYCOPROTEIN CD3 GAMMA CHAIN"/>
    <property type="match status" value="1"/>
</dbReference>
<dbReference type="InterPro" id="IPR003110">
    <property type="entry name" value="Phos_immunorcpt_sig_ITAM"/>
</dbReference>
<gene>
    <name evidence="15" type="primary">CD3G</name>
</gene>
<proteinExistence type="predicted"/>
<dbReference type="Pfam" id="PF16680">
    <property type="entry name" value="Ig_4"/>
    <property type="match status" value="1"/>
</dbReference>
<dbReference type="Pfam" id="PF02189">
    <property type="entry name" value="ITAM"/>
    <property type="match status" value="1"/>
</dbReference>
<dbReference type="Gene3D" id="2.60.40.10">
    <property type="entry name" value="Immunoglobulins"/>
    <property type="match status" value="1"/>
</dbReference>
<evidence type="ECO:0000256" key="2">
    <source>
        <dbReference type="ARBA" id="ARBA00022553"/>
    </source>
</evidence>
<dbReference type="PANTHER" id="PTHR10570">
    <property type="entry name" value="T-CELL SURFACE GLYCOPROTEIN CD3 GAMMA CHAIN / DELTA CHAIN"/>
    <property type="match status" value="1"/>
</dbReference>
<dbReference type="GeneID" id="107112603"/>
<evidence type="ECO:0000256" key="4">
    <source>
        <dbReference type="ARBA" id="ARBA00022859"/>
    </source>
</evidence>
<evidence type="ECO:0000256" key="6">
    <source>
        <dbReference type="ARBA" id="ARBA00023136"/>
    </source>
</evidence>
<keyword evidence="7" id="KW-1015">Disulfide bond</keyword>
<feature type="domain" description="Ig-like" evidence="13">
    <location>
        <begin position="8"/>
        <end position="103"/>
    </location>
</feature>
<keyword evidence="3 12" id="KW-0812">Transmembrane</keyword>
<keyword evidence="6 12" id="KW-0472">Membrane</keyword>
<keyword evidence="8" id="KW-0675">Receptor</keyword>
<dbReference type="PROSITE" id="PS50835">
    <property type="entry name" value="IG_LIKE"/>
    <property type="match status" value="1"/>
</dbReference>
<keyword evidence="2" id="KW-0597">Phosphoprotein</keyword>
<evidence type="ECO:0000256" key="3">
    <source>
        <dbReference type="ARBA" id="ARBA00022692"/>
    </source>
</evidence>
<feature type="transmembrane region" description="Helical" evidence="12">
    <location>
        <begin position="12"/>
        <end position="30"/>
    </location>
</feature>
<evidence type="ECO:0000256" key="10">
    <source>
        <dbReference type="ARBA" id="ARBA00023319"/>
    </source>
</evidence>
<dbReference type="InterPro" id="IPR013783">
    <property type="entry name" value="Ig-like_fold"/>
</dbReference>
<dbReference type="SMART" id="SM00077">
    <property type="entry name" value="ITAM"/>
    <property type="match status" value="1"/>
</dbReference>
<keyword evidence="9" id="KW-0325">Glycoprotein</keyword>
<sequence length="187" mass="19739">MGGGQHPPGATVLLALAVGGIIAIVAAGNSNQGVSIQVKHDRRGVFLHCKVPDGSSVLSWSKDGSSVGSGTERNGRRLFVGSAADDPRGLYQCYSAAGNASLQLYFRLCQYCVQLDTATLLGIVAADVVATVFLVGAMWYLAAQEPGRLSRASDKQALLAHDQLYQPLGERNNGQYSHIGAAKARRR</sequence>
<keyword evidence="14" id="KW-1185">Reference proteome</keyword>
<evidence type="ECO:0000313" key="15">
    <source>
        <dbReference type="RefSeq" id="XP_015269260.1"/>
    </source>
</evidence>
<keyword evidence="4" id="KW-0391">Immunity</keyword>
<keyword evidence="10" id="KW-0393">Immunoglobulin domain</keyword>
<evidence type="ECO:0000256" key="11">
    <source>
        <dbReference type="ARBA" id="ARBA00049718"/>
    </source>
</evidence>
<dbReference type="InterPro" id="IPR032052">
    <property type="entry name" value="Ig_4"/>
</dbReference>
<dbReference type="InterPro" id="IPR007110">
    <property type="entry name" value="Ig-like_dom"/>
</dbReference>
<keyword evidence="5 12" id="KW-1133">Transmembrane helix</keyword>
<protein>
    <submittedName>
        <fullName evidence="15">T-cell surface glycoprotein CD3 gamma chain</fullName>
    </submittedName>
</protein>